<name>A0A8T4HCR6_9SPHI</name>
<dbReference type="Proteomes" id="UP000679691">
    <property type="component" value="Unassembled WGS sequence"/>
</dbReference>
<proteinExistence type="predicted"/>
<accession>A0A8T4HCR6</accession>
<dbReference type="EMBL" id="JAGKSB010000029">
    <property type="protein sequence ID" value="MBP3944584.1"/>
    <property type="molecule type" value="Genomic_DNA"/>
</dbReference>
<evidence type="ECO:0000313" key="1">
    <source>
        <dbReference type="EMBL" id="MBP3944584.1"/>
    </source>
</evidence>
<dbReference type="AlphaFoldDB" id="A0A8T4HCR6"/>
<sequence>MNCICNFLYDILPTKPDKIQAWASIITTSIAGYALFSWKSTSRHTYTFELIENLDESKEAILVLRNFVSKELSEKTKQSIRIGASNYDAAVNKESIENKLDKYATTIKNIKRLALKSGILKKNNPLRFYYWELREFILMFENDYKVYINILENIEYYHKELASLRKAGDSNLEEFRNNQLELQENRSLEEKYRNILFMSGGQKDEFSVKFFKLFNQANKFAKEYNL</sequence>
<reference evidence="1" key="1">
    <citation type="submission" date="2021-03" db="EMBL/GenBank/DDBJ databases">
        <authorList>
            <person name="Lu T."/>
            <person name="Wang Q."/>
            <person name="Han X."/>
        </authorList>
    </citation>
    <scope>NUCLEOTIDE SEQUENCE</scope>
    <source>
        <strain evidence="1">WQ 2009</strain>
    </source>
</reference>
<protein>
    <submittedName>
        <fullName evidence="1">Uncharacterized protein</fullName>
    </submittedName>
</protein>
<dbReference type="RefSeq" id="WP_353548096.1">
    <property type="nucleotide sequence ID" value="NZ_JAGKSB010000029.1"/>
</dbReference>
<organism evidence="1 2">
    <name type="scientific">Rhinopithecimicrobium faecis</name>
    <dbReference type="NCBI Taxonomy" id="2820698"/>
    <lineage>
        <taxon>Bacteria</taxon>
        <taxon>Pseudomonadati</taxon>
        <taxon>Bacteroidota</taxon>
        <taxon>Sphingobacteriia</taxon>
        <taxon>Sphingobacteriales</taxon>
        <taxon>Sphingobacteriaceae</taxon>
        <taxon>Rhinopithecimicrobium</taxon>
    </lineage>
</organism>
<evidence type="ECO:0000313" key="2">
    <source>
        <dbReference type="Proteomes" id="UP000679691"/>
    </source>
</evidence>
<gene>
    <name evidence="1" type="ORF">J5U18_13685</name>
</gene>
<keyword evidence="2" id="KW-1185">Reference proteome</keyword>
<comment type="caution">
    <text evidence="1">The sequence shown here is derived from an EMBL/GenBank/DDBJ whole genome shotgun (WGS) entry which is preliminary data.</text>
</comment>